<evidence type="ECO:0000256" key="5">
    <source>
        <dbReference type="SAM" id="MobiDB-lite"/>
    </source>
</evidence>
<feature type="domain" description="NUC153" evidence="6">
    <location>
        <begin position="651"/>
        <end position="678"/>
    </location>
</feature>
<feature type="compositionally biased region" description="Basic and acidic residues" evidence="5">
    <location>
        <begin position="491"/>
        <end position="505"/>
    </location>
</feature>
<feature type="compositionally biased region" description="Low complexity" evidence="5">
    <location>
        <begin position="116"/>
        <end position="126"/>
    </location>
</feature>
<feature type="region of interest" description="Disordered" evidence="5">
    <location>
        <begin position="482"/>
        <end position="524"/>
    </location>
</feature>
<feature type="region of interest" description="Disordered" evidence="5">
    <location>
        <begin position="110"/>
        <end position="139"/>
    </location>
</feature>
<keyword evidence="3" id="KW-0175">Coiled coil</keyword>
<feature type="region of interest" description="Disordered" evidence="5">
    <location>
        <begin position="665"/>
        <end position="714"/>
    </location>
</feature>
<sequence>MARQSKQKASKASNMPNDTDSDQITDPRFINIQTDPRFRLPSHRNTHVQIDKRFARMLGDERFSSKAKIDRYGRRLPENAGRRELHKYYRLGDNADERLNDDEVVKQALRQANAGDDTISSTSSEETSSEDGTEDSVEEEEVFGILDEQKADGIGLLAGEASARIAVVNLDWDNIRATDLMVVFSSFVPSGGRILKISIYPSDFGRERMEREDLEGPPKDIFILEKTDIGGVDASGLEEGRPEDVDEQEEEEEIRRSLLREDKGEEFNSTKLRRYQLERLRYYFAVLVCSSTPVAQTLYDAVDGTEYLTTANFFDLRFVPDDVDFSADKARDECERVPDGYKPNDFITDALQHSKVRLTWDADDGTRREVQKRAFGGSRADIDENDLKAYIGSDTSDDEVLETVTVNAISVDQTQANTNESAIPSAFHPSSKKDTERQRMRALLGLDLNHISKAITEKSTNGPVGDMQITFSSGLLGVNGGSVFENEPERDETTVEKYVRKEKERRSRRKEKMKSSRDSDNSIVAVGEDMDTTKSTEPVATDLGFSDPFFTAPATTYTSLKAQKQAKRRADRNTASTDDVEQREKLKLLVRDEITAGGGSEIHHFDAALLAKGEKLAAKKGIKNKSHRMSQRQKDALEAKAQDDFQIDTKDTRFSAVFEKSEYAIDPNHKGFKDTEGMNAFLEAGRKRRRQGRQDSDSSIEKSTGVQKQKKAKN</sequence>
<dbReference type="OrthoDB" id="431825at2759"/>
<feature type="compositionally biased region" description="Acidic residues" evidence="5">
    <location>
        <begin position="127"/>
        <end position="139"/>
    </location>
</feature>
<evidence type="ECO:0000259" key="7">
    <source>
        <dbReference type="Pfam" id="PF25121"/>
    </source>
</evidence>
<protein>
    <submittedName>
        <fullName evidence="8">Pre-rRNA-processing protein esf1</fullName>
    </submittedName>
</protein>
<dbReference type="InterPro" id="IPR056750">
    <property type="entry name" value="RRM_ESF1"/>
</dbReference>
<dbReference type="PANTHER" id="PTHR12202">
    <property type="entry name" value="ESF1 HOMOLOG"/>
    <property type="match status" value="1"/>
</dbReference>
<feature type="compositionally biased region" description="Basic and acidic residues" evidence="5">
    <location>
        <begin position="665"/>
        <end position="676"/>
    </location>
</feature>
<evidence type="ECO:0000256" key="1">
    <source>
        <dbReference type="ARBA" id="ARBA00004604"/>
    </source>
</evidence>
<evidence type="ECO:0000256" key="4">
    <source>
        <dbReference type="ARBA" id="ARBA00023242"/>
    </source>
</evidence>
<proteinExistence type="inferred from homology"/>
<dbReference type="Pfam" id="PF25121">
    <property type="entry name" value="RRM_ESF1"/>
    <property type="match status" value="1"/>
</dbReference>
<dbReference type="GO" id="GO:0006364">
    <property type="term" value="P:rRNA processing"/>
    <property type="evidence" value="ECO:0007669"/>
    <property type="project" value="InterPro"/>
</dbReference>
<comment type="similarity">
    <text evidence="2">Belongs to the ESF1 family.</text>
</comment>
<evidence type="ECO:0000313" key="8">
    <source>
        <dbReference type="EMBL" id="CAF9928205.1"/>
    </source>
</evidence>
<dbReference type="Proteomes" id="UP000664521">
    <property type="component" value="Unassembled WGS sequence"/>
</dbReference>
<feature type="region of interest" description="Disordered" evidence="5">
    <location>
        <begin position="233"/>
        <end position="252"/>
    </location>
</feature>
<dbReference type="InterPro" id="IPR012580">
    <property type="entry name" value="NUC153"/>
</dbReference>
<feature type="domain" description="ESF1 RRM" evidence="7">
    <location>
        <begin position="163"/>
        <end position="334"/>
    </location>
</feature>
<accession>A0A8H3IUB1</accession>
<comment type="caution">
    <text evidence="8">The sequence shown here is derived from an EMBL/GenBank/DDBJ whole genome shotgun (WGS) entry which is preliminary data.</text>
</comment>
<gene>
    <name evidence="8" type="primary">ESF1</name>
    <name evidence="8" type="ORF">HETSPECPRED_006772</name>
</gene>
<feature type="compositionally biased region" description="Polar residues" evidence="5">
    <location>
        <begin position="10"/>
        <end position="24"/>
    </location>
</feature>
<name>A0A8H3IUB1_9LECA</name>
<dbReference type="GO" id="GO:0005730">
    <property type="term" value="C:nucleolus"/>
    <property type="evidence" value="ECO:0007669"/>
    <property type="project" value="UniProtKB-SubCell"/>
</dbReference>
<reference evidence="8" key="1">
    <citation type="submission" date="2021-03" db="EMBL/GenBank/DDBJ databases">
        <authorList>
            <person name="Tagirdzhanova G."/>
        </authorList>
    </citation>
    <scope>NUCLEOTIDE SEQUENCE</scope>
</reference>
<evidence type="ECO:0000256" key="2">
    <source>
        <dbReference type="ARBA" id="ARBA00009087"/>
    </source>
</evidence>
<feature type="region of interest" description="Disordered" evidence="5">
    <location>
        <begin position="620"/>
        <end position="642"/>
    </location>
</feature>
<dbReference type="PANTHER" id="PTHR12202:SF0">
    <property type="entry name" value="ESF1 HOMOLOG"/>
    <property type="match status" value="1"/>
</dbReference>
<organism evidence="8 9">
    <name type="scientific">Heterodermia speciosa</name>
    <dbReference type="NCBI Taxonomy" id="116794"/>
    <lineage>
        <taxon>Eukaryota</taxon>
        <taxon>Fungi</taxon>
        <taxon>Dikarya</taxon>
        <taxon>Ascomycota</taxon>
        <taxon>Pezizomycotina</taxon>
        <taxon>Lecanoromycetes</taxon>
        <taxon>OSLEUM clade</taxon>
        <taxon>Lecanoromycetidae</taxon>
        <taxon>Caliciales</taxon>
        <taxon>Physciaceae</taxon>
        <taxon>Heterodermia</taxon>
    </lineage>
</organism>
<feature type="compositionally biased region" description="Basic residues" evidence="5">
    <location>
        <begin position="620"/>
        <end position="631"/>
    </location>
</feature>
<feature type="compositionally biased region" description="Basic and acidic residues" evidence="5">
    <location>
        <begin position="632"/>
        <end position="642"/>
    </location>
</feature>
<evidence type="ECO:0000259" key="6">
    <source>
        <dbReference type="Pfam" id="PF08159"/>
    </source>
</evidence>
<evidence type="ECO:0000313" key="9">
    <source>
        <dbReference type="Proteomes" id="UP000664521"/>
    </source>
</evidence>
<dbReference type="GO" id="GO:0003723">
    <property type="term" value="F:RNA binding"/>
    <property type="evidence" value="ECO:0007669"/>
    <property type="project" value="TreeGrafter"/>
</dbReference>
<dbReference type="InterPro" id="IPR039754">
    <property type="entry name" value="Esf1"/>
</dbReference>
<evidence type="ECO:0000256" key="3">
    <source>
        <dbReference type="ARBA" id="ARBA00023054"/>
    </source>
</evidence>
<keyword evidence="9" id="KW-1185">Reference proteome</keyword>
<dbReference type="EMBL" id="CAJPDS010000047">
    <property type="protein sequence ID" value="CAF9928205.1"/>
    <property type="molecule type" value="Genomic_DNA"/>
</dbReference>
<dbReference type="Pfam" id="PF08159">
    <property type="entry name" value="NUC153"/>
    <property type="match status" value="1"/>
</dbReference>
<dbReference type="AlphaFoldDB" id="A0A8H3IUB1"/>
<feature type="region of interest" description="Disordered" evidence="5">
    <location>
        <begin position="1"/>
        <end position="27"/>
    </location>
</feature>
<keyword evidence="4" id="KW-0539">Nucleus</keyword>
<comment type="subcellular location">
    <subcellularLocation>
        <location evidence="1">Nucleus</location>
        <location evidence="1">Nucleolus</location>
    </subcellularLocation>
</comment>